<protein>
    <submittedName>
        <fullName evidence="1">Uncharacterized protein</fullName>
    </submittedName>
</protein>
<proteinExistence type="predicted"/>
<feature type="non-terminal residue" evidence="1">
    <location>
        <position position="459"/>
    </location>
</feature>
<sequence length="459" mass="46844">MPDITIRNLTGNTITVPGGHYVGTIAPFGSVTFDVPETDEYAQESRVVALVDGGTIRLEYDSDDTQDRPMPVYTAATLPVASTLTAGTMVWNSTTKTVNVSDGTNWDEIATGSSTTLTAAATAIEANRFVGLNGSALVAVSPASGERPLGVVANAVAISGECRVAMGGAAEVMTATPIAADEELIVTPGGMVAPFQASDISLGTAVIGADTDDDLVQTGLPEQVQAVCAGIETGSMIVYGDVGGNYTKETVSLVGGAATYTTVATFAAVYCIEFTVAAVGTIDVEDGAAVAIIPTQIPALAAARMYGAIVPDVATDPQGQHVRVYAGGANATDCVIWGTDYLGAEQAEVVTMNGTAPVDSTLAYLSFDQFFIGADAIAFGAGVTSQYSMDVEANERNEIRAYALETEATAGATVQAFLLPQGQGLDVGTNPMPFHTSQVSWGGGAATTTTTVIGVLATD</sequence>
<comment type="caution">
    <text evidence="1">The sequence shown here is derived from an EMBL/GenBank/DDBJ whole genome shotgun (WGS) entry which is preliminary data.</text>
</comment>
<organism evidence="1">
    <name type="scientific">marine sediment metagenome</name>
    <dbReference type="NCBI Taxonomy" id="412755"/>
    <lineage>
        <taxon>unclassified sequences</taxon>
        <taxon>metagenomes</taxon>
        <taxon>ecological metagenomes</taxon>
    </lineage>
</organism>
<gene>
    <name evidence="1" type="ORF">LCGC14_2422440</name>
</gene>
<dbReference type="EMBL" id="LAZR01036867">
    <property type="protein sequence ID" value="KKL23732.1"/>
    <property type="molecule type" value="Genomic_DNA"/>
</dbReference>
<name>A0A0F9CBI7_9ZZZZ</name>
<evidence type="ECO:0000313" key="1">
    <source>
        <dbReference type="EMBL" id="KKL23732.1"/>
    </source>
</evidence>
<dbReference type="AlphaFoldDB" id="A0A0F9CBI7"/>
<accession>A0A0F9CBI7</accession>
<reference evidence="1" key="1">
    <citation type="journal article" date="2015" name="Nature">
        <title>Complex archaea that bridge the gap between prokaryotes and eukaryotes.</title>
        <authorList>
            <person name="Spang A."/>
            <person name="Saw J.H."/>
            <person name="Jorgensen S.L."/>
            <person name="Zaremba-Niedzwiedzka K."/>
            <person name="Martijn J."/>
            <person name="Lind A.E."/>
            <person name="van Eijk R."/>
            <person name="Schleper C."/>
            <person name="Guy L."/>
            <person name="Ettema T.J."/>
        </authorList>
    </citation>
    <scope>NUCLEOTIDE SEQUENCE</scope>
</reference>